<name>A0A0B4CVC2_9MICO</name>
<organism evidence="3 4">
    <name type="scientific">Microbacterium hominis</name>
    <dbReference type="NCBI Taxonomy" id="162426"/>
    <lineage>
        <taxon>Bacteria</taxon>
        <taxon>Bacillati</taxon>
        <taxon>Actinomycetota</taxon>
        <taxon>Actinomycetes</taxon>
        <taxon>Micrococcales</taxon>
        <taxon>Microbacteriaceae</taxon>
        <taxon>Microbacterium</taxon>
    </lineage>
</organism>
<gene>
    <name evidence="3" type="ORF">RM52_13095</name>
</gene>
<keyword evidence="2" id="KW-1133">Transmembrane helix</keyword>
<keyword evidence="2" id="KW-0812">Transmembrane</keyword>
<dbReference type="AlphaFoldDB" id="A0A0B4CVC2"/>
<protein>
    <submittedName>
        <fullName evidence="3">4-hydroxybenzoate polyprenyltransferase</fullName>
    </submittedName>
</protein>
<evidence type="ECO:0000313" key="3">
    <source>
        <dbReference type="EMBL" id="KIC56075.1"/>
    </source>
</evidence>
<dbReference type="GO" id="GO:0016740">
    <property type="term" value="F:transferase activity"/>
    <property type="evidence" value="ECO:0007669"/>
    <property type="project" value="UniProtKB-KW"/>
</dbReference>
<proteinExistence type="predicted"/>
<evidence type="ECO:0000256" key="1">
    <source>
        <dbReference type="SAM" id="MobiDB-lite"/>
    </source>
</evidence>
<dbReference type="RefSeq" id="WP_039416779.1">
    <property type="nucleotide sequence ID" value="NZ_JWSZ01000020.1"/>
</dbReference>
<keyword evidence="3" id="KW-0808">Transferase</keyword>
<accession>A0A0B4CVC2</accession>
<dbReference type="Proteomes" id="UP000031202">
    <property type="component" value="Unassembled WGS sequence"/>
</dbReference>
<evidence type="ECO:0000313" key="4">
    <source>
        <dbReference type="Proteomes" id="UP000031202"/>
    </source>
</evidence>
<feature type="region of interest" description="Disordered" evidence="1">
    <location>
        <begin position="56"/>
        <end position="75"/>
    </location>
</feature>
<keyword evidence="2" id="KW-0472">Membrane</keyword>
<feature type="transmembrane region" description="Helical" evidence="2">
    <location>
        <begin position="24"/>
        <end position="45"/>
    </location>
</feature>
<comment type="caution">
    <text evidence="3">The sequence shown here is derived from an EMBL/GenBank/DDBJ whole genome shotgun (WGS) entry which is preliminary data.</text>
</comment>
<dbReference type="EMBL" id="JWSZ01000020">
    <property type="protein sequence ID" value="KIC56075.1"/>
    <property type="molecule type" value="Genomic_DNA"/>
</dbReference>
<evidence type="ECO:0000256" key="2">
    <source>
        <dbReference type="SAM" id="Phobius"/>
    </source>
</evidence>
<sequence length="75" mass="8000">MTLATTLALAAAQAEPHGNVQAQTFIFGLIAFIVFLALGLVTVSYRNVANRHSHKAEAYAKAHPVDQAQVGHGHH</sequence>
<reference evidence="3 4" key="1">
    <citation type="submission" date="2014-12" db="EMBL/GenBank/DDBJ databases">
        <title>Genome sequencing of Microbacterium hominis TPW29.</title>
        <authorList>
            <person name="Tan P.W."/>
            <person name="Chan K.-G."/>
        </authorList>
    </citation>
    <scope>NUCLEOTIDE SEQUENCE [LARGE SCALE GENOMIC DNA]</scope>
    <source>
        <strain evidence="3 4">TPW29</strain>
    </source>
</reference>